<dbReference type="EMBL" id="UINC01000421">
    <property type="protein sequence ID" value="SUZ54984.1"/>
    <property type="molecule type" value="Genomic_DNA"/>
</dbReference>
<organism evidence="2">
    <name type="scientific">marine metagenome</name>
    <dbReference type="NCBI Taxonomy" id="408172"/>
    <lineage>
        <taxon>unclassified sequences</taxon>
        <taxon>metagenomes</taxon>
        <taxon>ecological metagenomes</taxon>
    </lineage>
</organism>
<evidence type="ECO:0000256" key="1">
    <source>
        <dbReference type="SAM" id="MobiDB-lite"/>
    </source>
</evidence>
<sequence>MALESKLTEQQLFDQLVSSLVHSAWVYLGTMKNPMNDKLEKDLEQASIQIDMLDMIYKRMTGNLSQDEEKFFSENIHALKMNYVEQKNNPNEKNGINSNNNHKEKKS</sequence>
<reference evidence="2" key="1">
    <citation type="submission" date="2018-05" db="EMBL/GenBank/DDBJ databases">
        <authorList>
            <person name="Lanie J.A."/>
            <person name="Ng W.-L."/>
            <person name="Kazmierczak K.M."/>
            <person name="Andrzejewski T.M."/>
            <person name="Davidsen T.M."/>
            <person name="Wayne K.J."/>
            <person name="Tettelin H."/>
            <person name="Glass J.I."/>
            <person name="Rusch D."/>
            <person name="Podicherti R."/>
            <person name="Tsui H.-C.T."/>
            <person name="Winkler M.E."/>
        </authorList>
    </citation>
    <scope>NUCLEOTIDE SEQUENCE</scope>
</reference>
<protein>
    <recommendedName>
        <fullName evidence="3">DUF1844 domain-containing protein</fullName>
    </recommendedName>
</protein>
<gene>
    <name evidence="2" type="ORF">METZ01_LOCUS7838</name>
</gene>
<dbReference type="InterPro" id="IPR014995">
    <property type="entry name" value="DUF1844"/>
</dbReference>
<evidence type="ECO:0008006" key="3">
    <source>
        <dbReference type="Google" id="ProtNLM"/>
    </source>
</evidence>
<evidence type="ECO:0000313" key="2">
    <source>
        <dbReference type="EMBL" id="SUZ54984.1"/>
    </source>
</evidence>
<accession>A0A381NLI0</accession>
<dbReference type="Pfam" id="PF08899">
    <property type="entry name" value="DUF1844"/>
    <property type="match status" value="1"/>
</dbReference>
<name>A0A381NLI0_9ZZZZ</name>
<feature type="compositionally biased region" description="Polar residues" evidence="1">
    <location>
        <begin position="85"/>
        <end position="100"/>
    </location>
</feature>
<proteinExistence type="predicted"/>
<feature type="region of interest" description="Disordered" evidence="1">
    <location>
        <begin position="85"/>
        <end position="107"/>
    </location>
</feature>
<dbReference type="AlphaFoldDB" id="A0A381NLI0"/>